<name>A0ABV7JDL6_9GAMM</name>
<feature type="transmembrane region" description="Helical" evidence="1">
    <location>
        <begin position="98"/>
        <end position="121"/>
    </location>
</feature>
<keyword evidence="1" id="KW-1133">Transmembrane helix</keyword>
<keyword evidence="3" id="KW-1185">Reference proteome</keyword>
<evidence type="ECO:0000256" key="1">
    <source>
        <dbReference type="SAM" id="Phobius"/>
    </source>
</evidence>
<organism evidence="2 3">
    <name type="scientific">Marinicella sediminis</name>
    <dbReference type="NCBI Taxonomy" id="1792834"/>
    <lineage>
        <taxon>Bacteria</taxon>
        <taxon>Pseudomonadati</taxon>
        <taxon>Pseudomonadota</taxon>
        <taxon>Gammaproteobacteria</taxon>
        <taxon>Lysobacterales</taxon>
        <taxon>Marinicellaceae</taxon>
        <taxon>Marinicella</taxon>
    </lineage>
</organism>
<feature type="transmembrane region" description="Helical" evidence="1">
    <location>
        <begin position="70"/>
        <end position="92"/>
    </location>
</feature>
<protein>
    <submittedName>
        <fullName evidence="2">Uncharacterized protein</fullName>
    </submittedName>
</protein>
<dbReference type="RefSeq" id="WP_077411610.1">
    <property type="nucleotide sequence ID" value="NZ_MVBD01000006.1"/>
</dbReference>
<gene>
    <name evidence="2" type="ORF">ACFODZ_13625</name>
</gene>
<dbReference type="EMBL" id="JBHRTS010000007">
    <property type="protein sequence ID" value="MFC3195287.1"/>
    <property type="molecule type" value="Genomic_DNA"/>
</dbReference>
<keyword evidence="1" id="KW-0812">Transmembrane</keyword>
<reference evidence="3" key="1">
    <citation type="journal article" date="2019" name="Int. J. Syst. Evol. Microbiol.">
        <title>The Global Catalogue of Microorganisms (GCM) 10K type strain sequencing project: providing services to taxonomists for standard genome sequencing and annotation.</title>
        <authorList>
            <consortium name="The Broad Institute Genomics Platform"/>
            <consortium name="The Broad Institute Genome Sequencing Center for Infectious Disease"/>
            <person name="Wu L."/>
            <person name="Ma J."/>
        </authorList>
    </citation>
    <scope>NUCLEOTIDE SEQUENCE [LARGE SCALE GENOMIC DNA]</scope>
    <source>
        <strain evidence="3">KCTC 42953</strain>
    </source>
</reference>
<proteinExistence type="predicted"/>
<comment type="caution">
    <text evidence="2">The sequence shown here is derived from an EMBL/GenBank/DDBJ whole genome shotgun (WGS) entry which is preliminary data.</text>
</comment>
<dbReference type="Proteomes" id="UP001595533">
    <property type="component" value="Unassembled WGS sequence"/>
</dbReference>
<evidence type="ECO:0000313" key="2">
    <source>
        <dbReference type="EMBL" id="MFC3195287.1"/>
    </source>
</evidence>
<keyword evidence="1" id="KW-0472">Membrane</keyword>
<accession>A0ABV7JDL6</accession>
<evidence type="ECO:0000313" key="3">
    <source>
        <dbReference type="Proteomes" id="UP001595533"/>
    </source>
</evidence>
<sequence>MGMLDKLKQLVEEAQKRGVRAVDASQFSHPVAAQTEWHPLKPGGANFQTHRLDDSNPDLLVFRATTFTKVFCGIFAGVGVLGIAIPLLIFMHQGGTDWGLLLFAFLFGGIFLTAGLLMYYFMATPRVFDTFYGCYYKGRKKPEHTLGMSRDEPHAITHLNEVVAIQVISERISSKNGSYRSYEINLVKQDGSRINVVDHGKPAAVITDAEILATQLGLPLWDAS</sequence>